<dbReference type="InterPro" id="IPR011701">
    <property type="entry name" value="MFS"/>
</dbReference>
<organism evidence="11 12">
    <name type="scientific">Desulforamulus aquiferis</name>
    <dbReference type="NCBI Taxonomy" id="1397668"/>
    <lineage>
        <taxon>Bacteria</taxon>
        <taxon>Bacillati</taxon>
        <taxon>Bacillota</taxon>
        <taxon>Clostridia</taxon>
        <taxon>Eubacteriales</taxon>
        <taxon>Peptococcaceae</taxon>
        <taxon>Desulforamulus</taxon>
    </lineage>
</organism>
<feature type="signal peptide" evidence="9">
    <location>
        <begin position="1"/>
        <end position="24"/>
    </location>
</feature>
<dbReference type="GO" id="GO:0022857">
    <property type="term" value="F:transmembrane transporter activity"/>
    <property type="evidence" value="ECO:0007669"/>
    <property type="project" value="InterPro"/>
</dbReference>
<evidence type="ECO:0000256" key="9">
    <source>
        <dbReference type="SAM" id="SignalP"/>
    </source>
</evidence>
<dbReference type="GO" id="GO:0005886">
    <property type="term" value="C:plasma membrane"/>
    <property type="evidence" value="ECO:0007669"/>
    <property type="project" value="UniProtKB-SubCell"/>
</dbReference>
<keyword evidence="3" id="KW-0813">Transport</keyword>
<evidence type="ECO:0000259" key="10">
    <source>
        <dbReference type="PROSITE" id="PS50850"/>
    </source>
</evidence>
<reference evidence="11" key="2">
    <citation type="submission" date="2023-03" db="EMBL/GenBank/DDBJ databases">
        <authorList>
            <person name="Zhang Z."/>
        </authorList>
    </citation>
    <scope>NUCLEOTIDE SEQUENCE</scope>
    <source>
        <strain evidence="11">DSA</strain>
    </source>
</reference>
<feature type="chain" id="PRO_5043499473" evidence="9">
    <location>
        <begin position="25"/>
        <end position="402"/>
    </location>
</feature>
<accession>A0AAW7ZH53</accession>
<feature type="transmembrane region" description="Helical" evidence="8">
    <location>
        <begin position="275"/>
        <end position="294"/>
    </location>
</feature>
<dbReference type="Pfam" id="PF07690">
    <property type="entry name" value="MFS_1"/>
    <property type="match status" value="1"/>
</dbReference>
<evidence type="ECO:0000256" key="8">
    <source>
        <dbReference type="SAM" id="Phobius"/>
    </source>
</evidence>
<dbReference type="InterPro" id="IPR020846">
    <property type="entry name" value="MFS_dom"/>
</dbReference>
<evidence type="ECO:0000256" key="3">
    <source>
        <dbReference type="ARBA" id="ARBA00022448"/>
    </source>
</evidence>
<keyword evidence="12" id="KW-1185">Reference proteome</keyword>
<comment type="similarity">
    <text evidence="2">Belongs to the major facilitator superfamily.</text>
</comment>
<dbReference type="InterPro" id="IPR036259">
    <property type="entry name" value="MFS_trans_sf"/>
</dbReference>
<feature type="transmembrane region" description="Helical" evidence="8">
    <location>
        <begin position="216"/>
        <end position="235"/>
    </location>
</feature>
<dbReference type="AlphaFoldDB" id="A0AAW7ZH53"/>
<evidence type="ECO:0000256" key="6">
    <source>
        <dbReference type="ARBA" id="ARBA00022989"/>
    </source>
</evidence>
<keyword evidence="4" id="KW-1003">Cell membrane</keyword>
<feature type="transmembrane region" description="Helical" evidence="8">
    <location>
        <begin position="366"/>
        <end position="385"/>
    </location>
</feature>
<comment type="caution">
    <text evidence="11">The sequence shown here is derived from an EMBL/GenBank/DDBJ whole genome shotgun (WGS) entry which is preliminary data.</text>
</comment>
<dbReference type="PANTHER" id="PTHR43271:SF1">
    <property type="entry name" value="INNER MEMBRANE TRANSPORT PROTEIN YNFM"/>
    <property type="match status" value="1"/>
</dbReference>
<evidence type="ECO:0000313" key="11">
    <source>
        <dbReference type="EMBL" id="MDO7789094.1"/>
    </source>
</evidence>
<evidence type="ECO:0000313" key="12">
    <source>
        <dbReference type="Proteomes" id="UP001172911"/>
    </source>
</evidence>
<keyword evidence="9" id="KW-0732">Signal</keyword>
<feature type="transmembrane region" description="Helical" evidence="8">
    <location>
        <begin position="136"/>
        <end position="161"/>
    </location>
</feature>
<name>A0AAW7ZH53_9FIRM</name>
<dbReference type="PANTHER" id="PTHR43271">
    <property type="entry name" value="BLL2771 PROTEIN"/>
    <property type="match status" value="1"/>
</dbReference>
<keyword evidence="6 8" id="KW-1133">Transmembrane helix</keyword>
<feature type="transmembrane region" description="Helical" evidence="8">
    <location>
        <begin position="339"/>
        <end position="360"/>
    </location>
</feature>
<feature type="transmembrane region" description="Helical" evidence="8">
    <location>
        <begin position="101"/>
        <end position="124"/>
    </location>
</feature>
<feature type="transmembrane region" description="Helical" evidence="8">
    <location>
        <begin position="44"/>
        <end position="65"/>
    </location>
</feature>
<evidence type="ECO:0000256" key="5">
    <source>
        <dbReference type="ARBA" id="ARBA00022692"/>
    </source>
</evidence>
<dbReference type="Proteomes" id="UP001172911">
    <property type="component" value="Unassembled WGS sequence"/>
</dbReference>
<evidence type="ECO:0000256" key="7">
    <source>
        <dbReference type="ARBA" id="ARBA00023136"/>
    </source>
</evidence>
<dbReference type="SUPFAM" id="SSF103473">
    <property type="entry name" value="MFS general substrate transporter"/>
    <property type="match status" value="1"/>
</dbReference>
<feature type="domain" description="Major facilitator superfamily (MFS) profile" evidence="10">
    <location>
        <begin position="11"/>
        <end position="390"/>
    </location>
</feature>
<feature type="transmembrane region" description="Helical" evidence="8">
    <location>
        <begin position="300"/>
        <end position="327"/>
    </location>
</feature>
<evidence type="ECO:0000256" key="1">
    <source>
        <dbReference type="ARBA" id="ARBA00004651"/>
    </source>
</evidence>
<proteinExistence type="inferred from homology"/>
<sequence length="402" mass="43066">MCHSNKHFIRALLSLFISSFATFADIYAAQPLLPTFTGHFGVSPTVSSLSVSLVVLAMAISLFFYGPLSDALGRKNLMTFALVTAAIPTMAAGFAQDFNFILLMRFCQGLLLGGLQSVAMAYIAEEIDKNRLTLAMGLYISGNSLGGMTGRIVSGSIAYHFSWQEVFWVFGVSNLVAGILLFILLPKSQNFTAHPFSLGRGVTDMMAHLKNKTLRCSYLVGFFLMFSFVGVYNYVGFLLAAPPYLLSTKALGLIFLTYLAGTISSTLSGAAASRLGNPLTIGVSVIISILGLLLTFSDDIFIFIIGLTLFCFGFFAGHSAASSWVSINAKGARCGASGLYLIAYYLGGGLGGTMLGPLWVKWQWSGVIVGTIGCLVFAMLIAIYLNSLAKLRIDKINIESSG</sequence>
<dbReference type="CDD" id="cd17324">
    <property type="entry name" value="MFS_NepI_like"/>
    <property type="match status" value="1"/>
</dbReference>
<dbReference type="PROSITE" id="PS50850">
    <property type="entry name" value="MFS"/>
    <property type="match status" value="1"/>
</dbReference>
<gene>
    <name evidence="11" type="ORF">P6N53_17930</name>
</gene>
<feature type="transmembrane region" description="Helical" evidence="8">
    <location>
        <begin position="167"/>
        <end position="185"/>
    </location>
</feature>
<comment type="subcellular location">
    <subcellularLocation>
        <location evidence="1">Cell membrane</location>
        <topology evidence="1">Multi-pass membrane protein</topology>
    </subcellularLocation>
</comment>
<evidence type="ECO:0000256" key="2">
    <source>
        <dbReference type="ARBA" id="ARBA00008335"/>
    </source>
</evidence>
<keyword evidence="5 8" id="KW-0812">Transmembrane</keyword>
<dbReference type="EMBL" id="JARPTC010000035">
    <property type="protein sequence ID" value="MDO7789094.1"/>
    <property type="molecule type" value="Genomic_DNA"/>
</dbReference>
<keyword evidence="7 8" id="KW-0472">Membrane</keyword>
<reference evidence="11" key="1">
    <citation type="journal article" date="2023" name="J. Hazard. Mater.">
        <title>Anaerobic biodegradation of pyrene and benzo[a]pyrene by a new sulfate-reducing Desulforamulus aquiferis strain DSA.</title>
        <authorList>
            <person name="Zhang Z."/>
            <person name="Sun J."/>
            <person name="Gong X."/>
            <person name="Wang C."/>
            <person name="Wang H."/>
        </authorList>
    </citation>
    <scope>NUCLEOTIDE SEQUENCE</scope>
    <source>
        <strain evidence="11">DSA</strain>
    </source>
</reference>
<feature type="transmembrane region" description="Helical" evidence="8">
    <location>
        <begin position="241"/>
        <end position="263"/>
    </location>
</feature>
<protein>
    <submittedName>
        <fullName evidence="11">MFS transporter</fullName>
    </submittedName>
</protein>
<dbReference type="Gene3D" id="1.20.1250.20">
    <property type="entry name" value="MFS general substrate transporter like domains"/>
    <property type="match status" value="1"/>
</dbReference>
<feature type="transmembrane region" description="Helical" evidence="8">
    <location>
        <begin position="77"/>
        <end position="95"/>
    </location>
</feature>
<dbReference type="RefSeq" id="WP_304545615.1">
    <property type="nucleotide sequence ID" value="NZ_JARPTC010000035.1"/>
</dbReference>
<evidence type="ECO:0000256" key="4">
    <source>
        <dbReference type="ARBA" id="ARBA00022475"/>
    </source>
</evidence>